<evidence type="ECO:0000256" key="3">
    <source>
        <dbReference type="ARBA" id="ARBA00023315"/>
    </source>
</evidence>
<dbReference type="AlphaFoldDB" id="A0A934QX55"/>
<dbReference type="Proteomes" id="UP000600139">
    <property type="component" value="Unassembled WGS sequence"/>
</dbReference>
<feature type="domain" description="Phospholipid/glycerol acyltransferase" evidence="4">
    <location>
        <begin position="36"/>
        <end position="147"/>
    </location>
</feature>
<accession>A0A934QX55</accession>
<proteinExistence type="predicted"/>
<dbReference type="PANTHER" id="PTHR10434">
    <property type="entry name" value="1-ACYL-SN-GLYCEROL-3-PHOSPHATE ACYLTRANSFERASE"/>
    <property type="match status" value="1"/>
</dbReference>
<protein>
    <submittedName>
        <fullName evidence="5">1-acyl-sn-glycerol-3-phosphate acyltransferase</fullName>
    </submittedName>
</protein>
<evidence type="ECO:0000313" key="6">
    <source>
        <dbReference type="Proteomes" id="UP000600139"/>
    </source>
</evidence>
<dbReference type="EMBL" id="JAENIK010000004">
    <property type="protein sequence ID" value="MBK1814353.1"/>
    <property type="molecule type" value="Genomic_DNA"/>
</dbReference>
<evidence type="ECO:0000313" key="5">
    <source>
        <dbReference type="EMBL" id="MBK1814353.1"/>
    </source>
</evidence>
<dbReference type="SMART" id="SM00563">
    <property type="entry name" value="PlsC"/>
    <property type="match status" value="1"/>
</dbReference>
<comment type="pathway">
    <text evidence="1">Lipid metabolism.</text>
</comment>
<dbReference type="PANTHER" id="PTHR10434:SF40">
    <property type="entry name" value="1-ACYL-SN-GLYCEROL-3-PHOSPHATE ACYLTRANSFERASE"/>
    <property type="match status" value="1"/>
</dbReference>
<sequence>MRWIYWLGWMSFGAAFRTLFGMRVTGEENLISEGPVLVASNHQSFLDPPLIGNLYKTEMTYLARKTLFTGMGAWLYPRWNAIPVDQDRPDMGSLKTIIRKLKEGERVLVFPEGERTLDGNIGKAAPGIGLVAVKSGAVIQPVRISGAREALPRGSGKIRFARITVAVGKPIRLTEEDTRGDAKENYDRIAKRIMAAIEEL</sequence>
<comment type="caution">
    <text evidence="5">The sequence shown here is derived from an EMBL/GenBank/DDBJ whole genome shotgun (WGS) entry which is preliminary data.</text>
</comment>
<dbReference type="CDD" id="cd07989">
    <property type="entry name" value="LPLAT_AGPAT-like"/>
    <property type="match status" value="1"/>
</dbReference>
<keyword evidence="6" id="KW-1185">Reference proteome</keyword>
<dbReference type="InterPro" id="IPR002123">
    <property type="entry name" value="Plipid/glycerol_acylTrfase"/>
</dbReference>
<reference evidence="5" key="1">
    <citation type="submission" date="2021-01" db="EMBL/GenBank/DDBJ databases">
        <title>Modified the classification status of verrucomicrobia.</title>
        <authorList>
            <person name="Feng X."/>
        </authorList>
    </citation>
    <scope>NUCLEOTIDE SEQUENCE</scope>
    <source>
        <strain evidence="5">JCM 18052</strain>
    </source>
</reference>
<name>A0A934QX55_9BACT</name>
<evidence type="ECO:0000259" key="4">
    <source>
        <dbReference type="SMART" id="SM00563"/>
    </source>
</evidence>
<dbReference type="GO" id="GO:0006654">
    <property type="term" value="P:phosphatidic acid biosynthetic process"/>
    <property type="evidence" value="ECO:0007669"/>
    <property type="project" value="TreeGrafter"/>
</dbReference>
<organism evidence="5 6">
    <name type="scientific">Luteolibacter yonseiensis</name>
    <dbReference type="NCBI Taxonomy" id="1144680"/>
    <lineage>
        <taxon>Bacteria</taxon>
        <taxon>Pseudomonadati</taxon>
        <taxon>Verrucomicrobiota</taxon>
        <taxon>Verrucomicrobiia</taxon>
        <taxon>Verrucomicrobiales</taxon>
        <taxon>Verrucomicrobiaceae</taxon>
        <taxon>Luteolibacter</taxon>
    </lineage>
</organism>
<keyword evidence="2" id="KW-0808">Transferase</keyword>
<dbReference type="SUPFAM" id="SSF69593">
    <property type="entry name" value="Glycerol-3-phosphate (1)-acyltransferase"/>
    <property type="match status" value="1"/>
</dbReference>
<gene>
    <name evidence="5" type="ORF">JIN84_01935</name>
</gene>
<keyword evidence="3 5" id="KW-0012">Acyltransferase</keyword>
<evidence type="ECO:0000256" key="2">
    <source>
        <dbReference type="ARBA" id="ARBA00022679"/>
    </source>
</evidence>
<dbReference type="Pfam" id="PF01553">
    <property type="entry name" value="Acyltransferase"/>
    <property type="match status" value="1"/>
</dbReference>
<evidence type="ECO:0000256" key="1">
    <source>
        <dbReference type="ARBA" id="ARBA00005189"/>
    </source>
</evidence>
<dbReference type="GO" id="GO:0003841">
    <property type="term" value="F:1-acylglycerol-3-phosphate O-acyltransferase activity"/>
    <property type="evidence" value="ECO:0007669"/>
    <property type="project" value="TreeGrafter"/>
</dbReference>